<accession>A0A1G1X0Y0</accession>
<name>A0A1G1X0Y0_9BACT</name>
<comment type="caution">
    <text evidence="1">The sequence shown here is derived from an EMBL/GenBank/DDBJ whole genome shotgun (WGS) entry which is preliminary data.</text>
</comment>
<proteinExistence type="predicted"/>
<evidence type="ECO:0000313" key="2">
    <source>
        <dbReference type="Proteomes" id="UP000177528"/>
    </source>
</evidence>
<reference evidence="1 2" key="1">
    <citation type="journal article" date="2016" name="Nat. Commun.">
        <title>Thousands of microbial genomes shed light on interconnected biogeochemical processes in an aquifer system.</title>
        <authorList>
            <person name="Anantharaman K."/>
            <person name="Brown C.T."/>
            <person name="Hug L.A."/>
            <person name="Sharon I."/>
            <person name="Castelle C.J."/>
            <person name="Probst A.J."/>
            <person name="Thomas B.C."/>
            <person name="Singh A."/>
            <person name="Wilkins M.J."/>
            <person name="Karaoz U."/>
            <person name="Brodie E.L."/>
            <person name="Williams K.H."/>
            <person name="Hubbard S.S."/>
            <person name="Banfield J.F."/>
        </authorList>
    </citation>
    <scope>NUCLEOTIDE SEQUENCE [LARGE SCALE GENOMIC DNA]</scope>
</reference>
<organism evidence="1 2">
    <name type="scientific">Candidatus Andersenbacteria bacterium RIFCSPHIGHO2_12_FULL_45_11</name>
    <dbReference type="NCBI Taxonomy" id="1797281"/>
    <lineage>
        <taxon>Bacteria</taxon>
        <taxon>Candidatus Anderseniibacteriota</taxon>
    </lineage>
</organism>
<protein>
    <submittedName>
        <fullName evidence="1">Uncharacterized protein</fullName>
    </submittedName>
</protein>
<dbReference type="AlphaFoldDB" id="A0A1G1X0Y0"/>
<gene>
    <name evidence="1" type="ORF">A3D99_03740</name>
</gene>
<dbReference type="Proteomes" id="UP000177528">
    <property type="component" value="Unassembled WGS sequence"/>
</dbReference>
<evidence type="ECO:0000313" key="1">
    <source>
        <dbReference type="EMBL" id="OGY33633.1"/>
    </source>
</evidence>
<dbReference type="EMBL" id="MHHR01000028">
    <property type="protein sequence ID" value="OGY33633.1"/>
    <property type="molecule type" value="Genomic_DNA"/>
</dbReference>
<sequence length="161" mass="18586">MSTKDTFRDCMNLGRAALVAESTKEIESAIAIVTQTLRSRQVVGQRATSLRGMRRSLEQALIAAIRIEPDRIFAEIMEYLDRVQSIAAYKSKVNERRILRMQRYLDCVDDLLRRFGALQLTFDQLELLRPKIQNVESTKALAIRSLSILQRRFSRERRIGA</sequence>